<comment type="subcellular location">
    <subcellularLocation>
        <location evidence="12">Cell inner membrane</location>
        <topology evidence="12">Lipid-anchor</topology>
        <orientation evidence="12">Periplasmic side</orientation>
    </subcellularLocation>
</comment>
<keyword evidence="7 11" id="KW-0274">FAD</keyword>
<keyword evidence="8 11" id="KW-0460">Magnesium</keyword>
<keyword evidence="12" id="KW-1003">Cell membrane</keyword>
<dbReference type="Pfam" id="PF02424">
    <property type="entry name" value="ApbE"/>
    <property type="match status" value="1"/>
</dbReference>
<keyword evidence="12" id="KW-0732">Signal</keyword>
<organism evidence="13 14">
    <name type="scientific">Sellimonas caecigallum</name>
    <dbReference type="NCBI Taxonomy" id="2592333"/>
    <lineage>
        <taxon>Bacteria</taxon>
        <taxon>Bacillati</taxon>
        <taxon>Bacillota</taxon>
        <taxon>Clostridia</taxon>
        <taxon>Lachnospirales</taxon>
        <taxon>Lachnospiraceae</taxon>
        <taxon>Sellimonas</taxon>
    </lineage>
</organism>
<protein>
    <recommendedName>
        <fullName evidence="3 11">FAD:protein FMN transferase</fullName>
        <ecNumber evidence="2 11">2.7.1.180</ecNumber>
    </recommendedName>
    <alternativeName>
        <fullName evidence="9 11">Flavin transferase</fullName>
    </alternativeName>
</protein>
<evidence type="ECO:0000256" key="11">
    <source>
        <dbReference type="PIRNR" id="PIRNR006268"/>
    </source>
</evidence>
<dbReference type="InterPro" id="IPR003374">
    <property type="entry name" value="ApbE-like_sf"/>
</dbReference>
<evidence type="ECO:0000313" key="13">
    <source>
        <dbReference type="EMBL" id="MBY0759534.1"/>
    </source>
</evidence>
<dbReference type="PROSITE" id="PS51257">
    <property type="entry name" value="PROKAR_LIPOPROTEIN"/>
    <property type="match status" value="1"/>
</dbReference>
<evidence type="ECO:0000256" key="10">
    <source>
        <dbReference type="ARBA" id="ARBA00048540"/>
    </source>
</evidence>
<keyword evidence="12" id="KW-0472">Membrane</keyword>
<sequence length="354" mass="39113">MNKKRWKQAGAAVFMTILLMTGCFLSSSSENRGEEESGETEFFAMNTYLTFQAYGEAGTIENALKEAQERVEELEKKWSVTDPDSEIYKLNHSKERSAVLSNDTAEVIRFALSMAEETGGRLDPTLYPVLRAWGFTTEDNRIPGQEELSELLEKTGYEKISMEGNRLTIPEGMEIDLGAVGKGYAGDEAAEVLKKYGIASALLNLGGNVQAVGSRPDGRDWRLGIRSPFGEGNLGVLEVSDKAVVTSGNYERYFVGEDGRTYGHIMNPDTGCPVDNDLISMTIITDEGKCGDALSTSLFVMGLSEAEKFWRAHQDFEMLAVTETGEIYLTEGIENSFSLETSFQKMKIHVIEES</sequence>
<comment type="similarity">
    <text evidence="11 12">Belongs to the ApbE family.</text>
</comment>
<reference evidence="13 14" key="1">
    <citation type="journal article" date="2020" name="New Microbes New Infect">
        <title>Sellimonas caecigallum sp. nov., description and genome sequence of a new member of the Sellimonas genus isolated from the cecum of feral chicken.</title>
        <authorList>
            <person name="Wongkuna S."/>
            <person name="Ghimire S."/>
            <person name="Antony L."/>
            <person name="Chankhamhaengdecha S."/>
            <person name="Janvilisri T."/>
            <person name="Scaria J."/>
        </authorList>
    </citation>
    <scope>NUCLEOTIDE SEQUENCE [LARGE SCALE GENOMIC DNA]</scope>
    <source>
        <strain evidence="13 14">SW451</strain>
    </source>
</reference>
<evidence type="ECO:0000256" key="3">
    <source>
        <dbReference type="ARBA" id="ARBA00016337"/>
    </source>
</evidence>
<keyword evidence="12" id="KW-0997">Cell inner membrane</keyword>
<evidence type="ECO:0000313" key="14">
    <source>
        <dbReference type="Proteomes" id="UP000779049"/>
    </source>
</evidence>
<comment type="catalytic activity">
    <reaction evidence="10 11 12">
        <text>L-threonyl-[protein] + FAD = FMN-L-threonyl-[protein] + AMP + H(+)</text>
        <dbReference type="Rhea" id="RHEA:36847"/>
        <dbReference type="Rhea" id="RHEA-COMP:11060"/>
        <dbReference type="Rhea" id="RHEA-COMP:11061"/>
        <dbReference type="ChEBI" id="CHEBI:15378"/>
        <dbReference type="ChEBI" id="CHEBI:30013"/>
        <dbReference type="ChEBI" id="CHEBI:57692"/>
        <dbReference type="ChEBI" id="CHEBI:74257"/>
        <dbReference type="ChEBI" id="CHEBI:456215"/>
        <dbReference type="EC" id="2.7.1.180"/>
    </reaction>
</comment>
<dbReference type="RefSeq" id="WP_221920113.1">
    <property type="nucleotide sequence ID" value="NZ_CP173660.1"/>
</dbReference>
<dbReference type="EC" id="2.7.1.180" evidence="2 11"/>
<feature type="signal peptide" evidence="12">
    <location>
        <begin position="1"/>
        <end position="26"/>
    </location>
</feature>
<dbReference type="PIRSF" id="PIRSF006268">
    <property type="entry name" value="ApbE"/>
    <property type="match status" value="1"/>
</dbReference>
<comment type="function">
    <text evidence="12">Flavin transferase that catalyzes the transfer of the FMN moiety of FAD and its covalent binding to the hydroxyl group of a threonine residue in a target flavoprotein.</text>
</comment>
<evidence type="ECO:0000256" key="2">
    <source>
        <dbReference type="ARBA" id="ARBA00011955"/>
    </source>
</evidence>
<proteinExistence type="inferred from homology"/>
<evidence type="ECO:0000256" key="5">
    <source>
        <dbReference type="ARBA" id="ARBA00022679"/>
    </source>
</evidence>
<keyword evidence="4 11" id="KW-0285">Flavoprotein</keyword>
<keyword evidence="14" id="KW-1185">Reference proteome</keyword>
<accession>A0ABS7L8V8</accession>
<dbReference type="Proteomes" id="UP000779049">
    <property type="component" value="Unassembled WGS sequence"/>
</dbReference>
<keyword evidence="6 11" id="KW-0479">Metal-binding</keyword>
<comment type="caution">
    <text evidence="13">The sequence shown here is derived from an EMBL/GenBank/DDBJ whole genome shotgun (WGS) entry which is preliminary data.</text>
</comment>
<evidence type="ECO:0000256" key="9">
    <source>
        <dbReference type="ARBA" id="ARBA00031306"/>
    </source>
</evidence>
<dbReference type="EMBL" id="VIRV01000018">
    <property type="protein sequence ID" value="MBY0759534.1"/>
    <property type="molecule type" value="Genomic_DNA"/>
</dbReference>
<gene>
    <name evidence="13" type="ORF">FLB61_10630</name>
</gene>
<dbReference type="InterPro" id="IPR024932">
    <property type="entry name" value="ApbE"/>
</dbReference>
<keyword evidence="5 11" id="KW-0808">Transferase</keyword>
<dbReference type="Gene3D" id="3.10.520.10">
    <property type="entry name" value="ApbE-like domains"/>
    <property type="match status" value="1"/>
</dbReference>
<evidence type="ECO:0000256" key="7">
    <source>
        <dbReference type="ARBA" id="ARBA00022827"/>
    </source>
</evidence>
<evidence type="ECO:0000256" key="6">
    <source>
        <dbReference type="ARBA" id="ARBA00022723"/>
    </source>
</evidence>
<dbReference type="SUPFAM" id="SSF143631">
    <property type="entry name" value="ApbE-like"/>
    <property type="match status" value="1"/>
</dbReference>
<dbReference type="PANTHER" id="PTHR30040">
    <property type="entry name" value="THIAMINE BIOSYNTHESIS LIPOPROTEIN APBE"/>
    <property type="match status" value="1"/>
</dbReference>
<evidence type="ECO:0000256" key="4">
    <source>
        <dbReference type="ARBA" id="ARBA00022630"/>
    </source>
</evidence>
<name>A0ABS7L8V8_9FIRM</name>
<keyword evidence="12" id="KW-0449">Lipoprotein</keyword>
<evidence type="ECO:0000256" key="8">
    <source>
        <dbReference type="ARBA" id="ARBA00022842"/>
    </source>
</evidence>
<evidence type="ECO:0000256" key="12">
    <source>
        <dbReference type="RuleBase" id="RU363002"/>
    </source>
</evidence>
<feature type="chain" id="PRO_5044950345" description="FAD:protein FMN transferase" evidence="12">
    <location>
        <begin position="27"/>
        <end position="354"/>
    </location>
</feature>
<dbReference type="GO" id="GO:0016740">
    <property type="term" value="F:transferase activity"/>
    <property type="evidence" value="ECO:0007669"/>
    <property type="project" value="UniProtKB-KW"/>
</dbReference>
<dbReference type="PANTHER" id="PTHR30040:SF2">
    <property type="entry name" value="FAD:PROTEIN FMN TRANSFERASE"/>
    <property type="match status" value="1"/>
</dbReference>
<evidence type="ECO:0000256" key="1">
    <source>
        <dbReference type="ARBA" id="ARBA00001946"/>
    </source>
</evidence>
<comment type="cofactor">
    <cofactor evidence="1 12">
        <name>Mg(2+)</name>
        <dbReference type="ChEBI" id="CHEBI:18420"/>
    </cofactor>
</comment>